<keyword evidence="1" id="KW-0812">Transmembrane</keyword>
<evidence type="ECO:0008006" key="4">
    <source>
        <dbReference type="Google" id="ProtNLM"/>
    </source>
</evidence>
<comment type="caution">
    <text evidence="2">The sequence shown here is derived from an EMBL/GenBank/DDBJ whole genome shotgun (WGS) entry which is preliminary data.</text>
</comment>
<gene>
    <name evidence="2" type="ORF">Pan14r_52890</name>
</gene>
<feature type="transmembrane region" description="Helical" evidence="1">
    <location>
        <begin position="12"/>
        <end position="33"/>
    </location>
</feature>
<keyword evidence="1" id="KW-0472">Membrane</keyword>
<evidence type="ECO:0000313" key="2">
    <source>
        <dbReference type="EMBL" id="TWT65740.1"/>
    </source>
</evidence>
<dbReference type="EMBL" id="SJPL01000002">
    <property type="protein sequence ID" value="TWT65740.1"/>
    <property type="molecule type" value="Genomic_DNA"/>
</dbReference>
<dbReference type="Pfam" id="PF14559">
    <property type="entry name" value="TPR_19"/>
    <property type="match status" value="1"/>
</dbReference>
<keyword evidence="3" id="KW-1185">Reference proteome</keyword>
<keyword evidence="1" id="KW-1133">Transmembrane helix</keyword>
<dbReference type="Proteomes" id="UP000317238">
    <property type="component" value="Unassembled WGS sequence"/>
</dbReference>
<feature type="transmembrane region" description="Helical" evidence="1">
    <location>
        <begin position="39"/>
        <end position="57"/>
    </location>
</feature>
<dbReference type="SUPFAM" id="SSF48452">
    <property type="entry name" value="TPR-like"/>
    <property type="match status" value="1"/>
</dbReference>
<evidence type="ECO:0000256" key="1">
    <source>
        <dbReference type="SAM" id="Phobius"/>
    </source>
</evidence>
<proteinExistence type="predicted"/>
<dbReference type="AlphaFoldDB" id="A0A5C5XS99"/>
<organism evidence="2 3">
    <name type="scientific">Crateriforma conspicua</name>
    <dbReference type="NCBI Taxonomy" id="2527996"/>
    <lineage>
        <taxon>Bacteria</taxon>
        <taxon>Pseudomonadati</taxon>
        <taxon>Planctomycetota</taxon>
        <taxon>Planctomycetia</taxon>
        <taxon>Planctomycetales</taxon>
        <taxon>Planctomycetaceae</taxon>
        <taxon>Crateriforma</taxon>
    </lineage>
</organism>
<evidence type="ECO:0000313" key="3">
    <source>
        <dbReference type="Proteomes" id="UP000317238"/>
    </source>
</evidence>
<reference evidence="2 3" key="1">
    <citation type="submission" date="2019-02" db="EMBL/GenBank/DDBJ databases">
        <title>Deep-cultivation of Planctomycetes and their phenomic and genomic characterization uncovers novel biology.</title>
        <authorList>
            <person name="Wiegand S."/>
            <person name="Jogler M."/>
            <person name="Boedeker C."/>
            <person name="Pinto D."/>
            <person name="Vollmers J."/>
            <person name="Rivas-Marin E."/>
            <person name="Kohn T."/>
            <person name="Peeters S.H."/>
            <person name="Heuer A."/>
            <person name="Rast P."/>
            <person name="Oberbeckmann S."/>
            <person name="Bunk B."/>
            <person name="Jeske O."/>
            <person name="Meyerdierks A."/>
            <person name="Storesund J.E."/>
            <person name="Kallscheuer N."/>
            <person name="Luecker S."/>
            <person name="Lage O.M."/>
            <person name="Pohl T."/>
            <person name="Merkel B.J."/>
            <person name="Hornburger P."/>
            <person name="Mueller R.-W."/>
            <person name="Bruemmer F."/>
            <person name="Labrenz M."/>
            <person name="Spormann A.M."/>
            <person name="Op Den Camp H."/>
            <person name="Overmann J."/>
            <person name="Amann R."/>
            <person name="Jetten M.S.M."/>
            <person name="Mascher T."/>
            <person name="Medema M.H."/>
            <person name="Devos D.P."/>
            <person name="Kaster A.-K."/>
            <person name="Ovreas L."/>
            <person name="Rohde M."/>
            <person name="Galperin M.Y."/>
            <person name="Jogler C."/>
        </authorList>
    </citation>
    <scope>NUCLEOTIDE SEQUENCE [LARGE SCALE GENOMIC DNA]</scope>
    <source>
        <strain evidence="2 3">Pan14r</strain>
    </source>
</reference>
<dbReference type="Gene3D" id="1.25.40.10">
    <property type="entry name" value="Tetratricopeptide repeat domain"/>
    <property type="match status" value="1"/>
</dbReference>
<protein>
    <recommendedName>
        <fullName evidence="4">Tetratricopeptide repeat protein</fullName>
    </recommendedName>
</protein>
<dbReference type="InterPro" id="IPR011990">
    <property type="entry name" value="TPR-like_helical_dom_sf"/>
</dbReference>
<accession>A0A5C5XS99</accession>
<name>A0A5C5XS99_9PLAN</name>
<sequence>MADLWWRGHLSGLPVAIVFAIALNWFLVAKFLYPGWLSGGLIHVGFWVAIIVWGFWVQRSLRELPERLVPREVTEKPDRFGEAHAAYLAGDWERAEALLTQTLAIEPRDPPALLMLCGVYRHTGRVESAEILLEEMRRIEVADNWRLELAAEARRLARSAEEPIPAV</sequence>